<dbReference type="EMBL" id="ML987208">
    <property type="protein sequence ID" value="KAF2242382.1"/>
    <property type="molecule type" value="Genomic_DNA"/>
</dbReference>
<accession>A0A6A6HXD4</accession>
<dbReference type="GeneID" id="54579530"/>
<dbReference type="RefSeq" id="XP_033677386.1">
    <property type="nucleotide sequence ID" value="XM_033826200.1"/>
</dbReference>
<protein>
    <submittedName>
        <fullName evidence="1">Uncharacterized protein</fullName>
    </submittedName>
</protein>
<evidence type="ECO:0000313" key="1">
    <source>
        <dbReference type="EMBL" id="KAF2242382.1"/>
    </source>
</evidence>
<dbReference type="PANTHER" id="PTHR38846">
    <property type="entry name" value="C3H1-TYPE DOMAIN-CONTAINING PROTEIN"/>
    <property type="match status" value="1"/>
</dbReference>
<dbReference type="AlphaFoldDB" id="A0A6A6HXD4"/>
<organism evidence="1 2">
    <name type="scientific">Trematosphaeria pertusa</name>
    <dbReference type="NCBI Taxonomy" id="390896"/>
    <lineage>
        <taxon>Eukaryota</taxon>
        <taxon>Fungi</taxon>
        <taxon>Dikarya</taxon>
        <taxon>Ascomycota</taxon>
        <taxon>Pezizomycotina</taxon>
        <taxon>Dothideomycetes</taxon>
        <taxon>Pleosporomycetidae</taxon>
        <taxon>Pleosporales</taxon>
        <taxon>Massarineae</taxon>
        <taxon>Trematosphaeriaceae</taxon>
        <taxon>Trematosphaeria</taxon>
    </lineage>
</organism>
<keyword evidence="2" id="KW-1185">Reference proteome</keyword>
<dbReference type="Proteomes" id="UP000800094">
    <property type="component" value="Unassembled WGS sequence"/>
</dbReference>
<evidence type="ECO:0000313" key="2">
    <source>
        <dbReference type="Proteomes" id="UP000800094"/>
    </source>
</evidence>
<dbReference type="OrthoDB" id="6105938at2759"/>
<sequence length="145" mass="16356">MAATYFSQFAAFTPNPSARFNAQLAALAQHQNWSKAEKKQRRGEAIEAEFHDLYGTDYGRLDKWQELCQDVGVDAVPSTVGGCKKALKTAMVNIVNLIDHKRTGAPLKQFGSYKEFRKYTMDGRTLAKEKAKRNAFLRVLLRVVV</sequence>
<name>A0A6A6HXD4_9PLEO</name>
<reference evidence="1" key="1">
    <citation type="journal article" date="2020" name="Stud. Mycol.">
        <title>101 Dothideomycetes genomes: a test case for predicting lifestyles and emergence of pathogens.</title>
        <authorList>
            <person name="Haridas S."/>
            <person name="Albert R."/>
            <person name="Binder M."/>
            <person name="Bloem J."/>
            <person name="Labutti K."/>
            <person name="Salamov A."/>
            <person name="Andreopoulos B."/>
            <person name="Baker S."/>
            <person name="Barry K."/>
            <person name="Bills G."/>
            <person name="Bluhm B."/>
            <person name="Cannon C."/>
            <person name="Castanera R."/>
            <person name="Culley D."/>
            <person name="Daum C."/>
            <person name="Ezra D."/>
            <person name="Gonzalez J."/>
            <person name="Henrissat B."/>
            <person name="Kuo A."/>
            <person name="Liang C."/>
            <person name="Lipzen A."/>
            <person name="Lutzoni F."/>
            <person name="Magnuson J."/>
            <person name="Mondo S."/>
            <person name="Nolan M."/>
            <person name="Ohm R."/>
            <person name="Pangilinan J."/>
            <person name="Park H.-J."/>
            <person name="Ramirez L."/>
            <person name="Alfaro M."/>
            <person name="Sun H."/>
            <person name="Tritt A."/>
            <person name="Yoshinaga Y."/>
            <person name="Zwiers L.-H."/>
            <person name="Turgeon B."/>
            <person name="Goodwin S."/>
            <person name="Spatafora J."/>
            <person name="Crous P."/>
            <person name="Grigoriev I."/>
        </authorList>
    </citation>
    <scope>NUCLEOTIDE SEQUENCE</scope>
    <source>
        <strain evidence="1">CBS 122368</strain>
    </source>
</reference>
<proteinExistence type="predicted"/>
<dbReference type="PANTHER" id="PTHR38846:SF1">
    <property type="entry name" value="C3H1-TYPE DOMAIN-CONTAINING PROTEIN"/>
    <property type="match status" value="1"/>
</dbReference>
<gene>
    <name evidence="1" type="ORF">BU26DRAFT_494901</name>
</gene>